<reference evidence="2 3" key="1">
    <citation type="submission" date="2019-05" db="EMBL/GenBank/DDBJ databases">
        <title>Dyadobacter AR-3-8 sp. nov., isolated from arctic soil.</title>
        <authorList>
            <person name="Chaudhary D.K."/>
        </authorList>
    </citation>
    <scope>NUCLEOTIDE SEQUENCE [LARGE SCALE GENOMIC DNA]</scope>
    <source>
        <strain evidence="2 3">AR-3-8</strain>
    </source>
</reference>
<dbReference type="RefSeq" id="WP_137339552.1">
    <property type="nucleotide sequence ID" value="NZ_BSQH01000010.1"/>
</dbReference>
<sequence length="63" mass="7023">MEDKARIAEQVEPQFPLSKGLAIMAGSVLAIVTSLIFPLGELLLYVFVYSAGREEKKRSKNRI</sequence>
<comment type="caution">
    <text evidence="2">The sequence shown here is derived from an EMBL/GenBank/DDBJ whole genome shotgun (WGS) entry which is preliminary data.</text>
</comment>
<feature type="transmembrane region" description="Helical" evidence="1">
    <location>
        <begin position="20"/>
        <end position="48"/>
    </location>
</feature>
<evidence type="ECO:0000313" key="3">
    <source>
        <dbReference type="Proteomes" id="UP000304900"/>
    </source>
</evidence>
<dbReference type="AlphaFoldDB" id="A0A4U6D8C2"/>
<keyword evidence="1" id="KW-0472">Membrane</keyword>
<organism evidence="2 3">
    <name type="scientific">Dyadobacter frigoris</name>
    <dbReference type="NCBI Taxonomy" id="2576211"/>
    <lineage>
        <taxon>Bacteria</taxon>
        <taxon>Pseudomonadati</taxon>
        <taxon>Bacteroidota</taxon>
        <taxon>Cytophagia</taxon>
        <taxon>Cytophagales</taxon>
        <taxon>Spirosomataceae</taxon>
        <taxon>Dyadobacter</taxon>
    </lineage>
</organism>
<dbReference type="EMBL" id="SZVO01000003">
    <property type="protein sequence ID" value="TKT92825.1"/>
    <property type="molecule type" value="Genomic_DNA"/>
</dbReference>
<proteinExistence type="predicted"/>
<evidence type="ECO:0000256" key="1">
    <source>
        <dbReference type="SAM" id="Phobius"/>
    </source>
</evidence>
<name>A0A4U6D8C2_9BACT</name>
<dbReference type="Proteomes" id="UP000304900">
    <property type="component" value="Unassembled WGS sequence"/>
</dbReference>
<evidence type="ECO:0000313" key="2">
    <source>
        <dbReference type="EMBL" id="TKT92825.1"/>
    </source>
</evidence>
<gene>
    <name evidence="2" type="ORF">FDK13_08505</name>
</gene>
<keyword evidence="3" id="KW-1185">Reference proteome</keyword>
<keyword evidence="1" id="KW-1133">Transmembrane helix</keyword>
<accession>A0A4U6D8C2</accession>
<keyword evidence="1" id="KW-0812">Transmembrane</keyword>
<protein>
    <submittedName>
        <fullName evidence="2">Uncharacterized protein</fullName>
    </submittedName>
</protein>